<evidence type="ECO:0008006" key="4">
    <source>
        <dbReference type="Google" id="ProtNLM"/>
    </source>
</evidence>
<sequence length="171" mass="18855">MISNFKFQITNSSRGSILLEAFIAVMVIGIVFALLLDVAALSLKTSTFVRQSSQANFMAKESMETVRSFRDGTTWASNGLGTLNTGAANPYYFILNTGTNPATWTLSSGTETVGIFTRNIVFDKVSRDPTTQHIESIYNASHDDPNTRRATVTVSFLSKTLTLVSYFTNWK</sequence>
<keyword evidence="1" id="KW-1133">Transmembrane helix</keyword>
<evidence type="ECO:0000313" key="3">
    <source>
        <dbReference type="Proteomes" id="UP000178820"/>
    </source>
</evidence>
<dbReference type="AlphaFoldDB" id="A0A1G2I620"/>
<name>A0A1G2I620_9BACT</name>
<evidence type="ECO:0000256" key="1">
    <source>
        <dbReference type="SAM" id="Phobius"/>
    </source>
</evidence>
<gene>
    <name evidence="2" type="ORF">A3D44_03725</name>
</gene>
<dbReference type="STRING" id="1802207.A3D44_03725"/>
<organism evidence="2 3">
    <name type="scientific">Candidatus Staskawiczbacteria bacterium RIFCSPHIGHO2_02_FULL_42_22</name>
    <dbReference type="NCBI Taxonomy" id="1802207"/>
    <lineage>
        <taxon>Bacteria</taxon>
        <taxon>Candidatus Staskawicziibacteriota</taxon>
    </lineage>
</organism>
<keyword evidence="1" id="KW-0472">Membrane</keyword>
<comment type="caution">
    <text evidence="2">The sequence shown here is derived from an EMBL/GenBank/DDBJ whole genome shotgun (WGS) entry which is preliminary data.</text>
</comment>
<accession>A0A1G2I620</accession>
<dbReference type="EMBL" id="MHOT01000010">
    <property type="protein sequence ID" value="OGZ69498.1"/>
    <property type="molecule type" value="Genomic_DNA"/>
</dbReference>
<dbReference type="Proteomes" id="UP000178820">
    <property type="component" value="Unassembled WGS sequence"/>
</dbReference>
<keyword evidence="1" id="KW-0812">Transmembrane</keyword>
<proteinExistence type="predicted"/>
<reference evidence="2 3" key="1">
    <citation type="journal article" date="2016" name="Nat. Commun.">
        <title>Thousands of microbial genomes shed light on interconnected biogeochemical processes in an aquifer system.</title>
        <authorList>
            <person name="Anantharaman K."/>
            <person name="Brown C.T."/>
            <person name="Hug L.A."/>
            <person name="Sharon I."/>
            <person name="Castelle C.J."/>
            <person name="Probst A.J."/>
            <person name="Thomas B.C."/>
            <person name="Singh A."/>
            <person name="Wilkins M.J."/>
            <person name="Karaoz U."/>
            <person name="Brodie E.L."/>
            <person name="Williams K.H."/>
            <person name="Hubbard S.S."/>
            <person name="Banfield J.F."/>
        </authorList>
    </citation>
    <scope>NUCLEOTIDE SEQUENCE [LARGE SCALE GENOMIC DNA]</scope>
</reference>
<protein>
    <recommendedName>
        <fullName evidence="4">Type 4 fimbrial biogenesis protein PilX N-terminal domain-containing protein</fullName>
    </recommendedName>
</protein>
<evidence type="ECO:0000313" key="2">
    <source>
        <dbReference type="EMBL" id="OGZ69498.1"/>
    </source>
</evidence>
<feature type="transmembrane region" description="Helical" evidence="1">
    <location>
        <begin position="21"/>
        <end position="43"/>
    </location>
</feature>